<comment type="caution">
    <text evidence="1">The sequence shown here is derived from an EMBL/GenBank/DDBJ whole genome shotgun (WGS) entry which is preliminary data.</text>
</comment>
<evidence type="ECO:0000313" key="2">
    <source>
        <dbReference type="Proteomes" id="UP001145114"/>
    </source>
</evidence>
<sequence>MAPTASRPAYPTASTSDPGLFEWSAYFMTRHTELIRRLNETTNGASIAASLLVIVSYAVIWKYNRPLARRVSLQQAVGISVADLISSSTSLIPNTVVYGQALPVLARCRALIWLGTFASNLPAWHTAMIALNLNITFLRKSSTASRGASPAFNYWYWYFIGAVSACLVISTGPLISAIAKGLCWPTDAYSPGGAMLAHIIYSRIAWFILPNAYTLVVAALCVAKLRRDQAWLDRMFSLDGDDKGRRGDGMPVESDSSSTLAGLRALTQHNLKQQSYRSTAKINRAIWRILCYTVYPIIQCIFNVSYLVRINGLSPYDYRHGREMSRWSVANAVIPNLGGLINSVVYLFDPAFRAYRLRIRWRVHTYLARRVPRLVGARPLAGDAGEKIATLPTTRPSSSLDDATSMTAALLPTSRRISMDDEYRVSLMYY</sequence>
<name>A0ACC1HC38_9FUNG</name>
<dbReference type="EMBL" id="JAMZIH010006239">
    <property type="protein sequence ID" value="KAJ1674129.1"/>
    <property type="molecule type" value="Genomic_DNA"/>
</dbReference>
<gene>
    <name evidence="1" type="ORF">EV182_003904</name>
</gene>
<proteinExistence type="predicted"/>
<dbReference type="Proteomes" id="UP001145114">
    <property type="component" value="Unassembled WGS sequence"/>
</dbReference>
<protein>
    <submittedName>
        <fullName evidence="1">Uncharacterized protein</fullName>
    </submittedName>
</protein>
<reference evidence="1" key="1">
    <citation type="submission" date="2022-06" db="EMBL/GenBank/DDBJ databases">
        <title>Phylogenomic reconstructions and comparative analyses of Kickxellomycotina fungi.</title>
        <authorList>
            <person name="Reynolds N.K."/>
            <person name="Stajich J.E."/>
            <person name="Barry K."/>
            <person name="Grigoriev I.V."/>
            <person name="Crous P."/>
            <person name="Smith M.E."/>
        </authorList>
    </citation>
    <scope>NUCLEOTIDE SEQUENCE</scope>
    <source>
        <strain evidence="1">RSA 2271</strain>
    </source>
</reference>
<keyword evidence="2" id="KW-1185">Reference proteome</keyword>
<accession>A0ACC1HC38</accession>
<evidence type="ECO:0000313" key="1">
    <source>
        <dbReference type="EMBL" id="KAJ1674129.1"/>
    </source>
</evidence>
<organism evidence="1 2">
    <name type="scientific">Spiromyces aspiralis</name>
    <dbReference type="NCBI Taxonomy" id="68401"/>
    <lineage>
        <taxon>Eukaryota</taxon>
        <taxon>Fungi</taxon>
        <taxon>Fungi incertae sedis</taxon>
        <taxon>Zoopagomycota</taxon>
        <taxon>Kickxellomycotina</taxon>
        <taxon>Kickxellomycetes</taxon>
        <taxon>Kickxellales</taxon>
        <taxon>Kickxellaceae</taxon>
        <taxon>Spiromyces</taxon>
    </lineage>
</organism>